<dbReference type="Pfam" id="PF03717">
    <property type="entry name" value="PBP_dimer"/>
    <property type="match status" value="1"/>
</dbReference>
<protein>
    <recommendedName>
        <fullName evidence="2">Penicillin-binding protein dimerisation domain-containing protein</fullName>
    </recommendedName>
</protein>
<dbReference type="SUPFAM" id="SSF56601">
    <property type="entry name" value="beta-lactamase/transpeptidase-like"/>
    <property type="match status" value="1"/>
</dbReference>
<evidence type="ECO:0000256" key="1">
    <source>
        <dbReference type="SAM" id="MobiDB-lite"/>
    </source>
</evidence>
<keyword evidence="4" id="KW-1185">Reference proteome</keyword>
<dbReference type="InterPro" id="IPR005311">
    <property type="entry name" value="PBP_dimer"/>
</dbReference>
<accession>A0ABQ6JDS9</accession>
<dbReference type="InterPro" id="IPR050515">
    <property type="entry name" value="Beta-lactam/transpept"/>
</dbReference>
<feature type="region of interest" description="Disordered" evidence="1">
    <location>
        <begin position="1"/>
        <end position="99"/>
    </location>
</feature>
<dbReference type="PANTHER" id="PTHR30627">
    <property type="entry name" value="PEPTIDOGLYCAN D,D-TRANSPEPTIDASE"/>
    <property type="match status" value="1"/>
</dbReference>
<feature type="compositionally biased region" description="Basic residues" evidence="1">
    <location>
        <begin position="208"/>
        <end position="225"/>
    </location>
</feature>
<dbReference type="Gene3D" id="3.90.1310.10">
    <property type="entry name" value="Penicillin-binding protein 2a (Domain 2)"/>
    <property type="match status" value="1"/>
</dbReference>
<dbReference type="EMBL" id="BSUZ01000001">
    <property type="protein sequence ID" value="GMA85726.1"/>
    <property type="molecule type" value="Genomic_DNA"/>
</dbReference>
<feature type="domain" description="Penicillin-binding protein dimerisation" evidence="2">
    <location>
        <begin position="70"/>
        <end position="111"/>
    </location>
</feature>
<name>A0ABQ6JDS9_9ACTN</name>
<organism evidence="3 4">
    <name type="scientific">Angustibacter aerolatus</name>
    <dbReference type="NCBI Taxonomy" id="1162965"/>
    <lineage>
        <taxon>Bacteria</taxon>
        <taxon>Bacillati</taxon>
        <taxon>Actinomycetota</taxon>
        <taxon>Actinomycetes</taxon>
        <taxon>Kineosporiales</taxon>
        <taxon>Kineosporiaceae</taxon>
    </lineage>
</organism>
<evidence type="ECO:0000259" key="2">
    <source>
        <dbReference type="Pfam" id="PF03717"/>
    </source>
</evidence>
<feature type="compositionally biased region" description="Basic and acidic residues" evidence="1">
    <location>
        <begin position="81"/>
        <end position="90"/>
    </location>
</feature>
<dbReference type="Gene3D" id="3.40.710.10">
    <property type="entry name" value="DD-peptidase/beta-lactamase superfamily"/>
    <property type="match status" value="1"/>
</dbReference>
<comment type="caution">
    <text evidence="3">The sequence shown here is derived from an EMBL/GenBank/DDBJ whole genome shotgun (WGS) entry which is preliminary data.</text>
</comment>
<reference evidence="4" key="1">
    <citation type="journal article" date="2019" name="Int. J. Syst. Evol. Microbiol.">
        <title>The Global Catalogue of Microorganisms (GCM) 10K type strain sequencing project: providing services to taxonomists for standard genome sequencing and annotation.</title>
        <authorList>
            <consortium name="The Broad Institute Genomics Platform"/>
            <consortium name="The Broad Institute Genome Sequencing Center for Infectious Disease"/>
            <person name="Wu L."/>
            <person name="Ma J."/>
        </authorList>
    </citation>
    <scope>NUCLEOTIDE SEQUENCE [LARGE SCALE GENOMIC DNA]</scope>
    <source>
        <strain evidence="4">NBRC 108730</strain>
    </source>
</reference>
<feature type="compositionally biased region" description="Low complexity" evidence="1">
    <location>
        <begin position="57"/>
        <end position="69"/>
    </location>
</feature>
<evidence type="ECO:0000313" key="3">
    <source>
        <dbReference type="EMBL" id="GMA85726.1"/>
    </source>
</evidence>
<sequence>MAEDVDPKVALQIMERREDFPGVTAEPAGGAHDPRAARRERRPPAGVSRPGDRRRACGPARRPPATGAPSLQRTDQIGRAGLEKQYDDALRGTPGVQTVGVDIRGRITGTLEQSAPVAGDHLVTSIDAEVQRAAEQALAKGIAAARERQDPGGRGLLKADSGAVVVLDVRTGQVVAMATRRRTTRGSGSAASPRSRRPGCRTPTPARRWCRAPRRASSPRRPRSR</sequence>
<gene>
    <name evidence="3" type="ORF">GCM10025868_09760</name>
</gene>
<proteinExistence type="predicted"/>
<dbReference type="PANTHER" id="PTHR30627:SF2">
    <property type="entry name" value="PEPTIDOGLYCAN D,D-TRANSPEPTIDASE MRDA"/>
    <property type="match status" value="1"/>
</dbReference>
<dbReference type="InterPro" id="IPR012338">
    <property type="entry name" value="Beta-lactam/transpept-like"/>
</dbReference>
<feature type="region of interest" description="Disordered" evidence="1">
    <location>
        <begin position="178"/>
        <end position="225"/>
    </location>
</feature>
<dbReference type="Proteomes" id="UP001157017">
    <property type="component" value="Unassembled WGS sequence"/>
</dbReference>
<evidence type="ECO:0000313" key="4">
    <source>
        <dbReference type="Proteomes" id="UP001157017"/>
    </source>
</evidence>